<name>A0A232EL60_9HYME</name>
<gene>
    <name evidence="1" type="ORF">TSAR_001752</name>
</gene>
<dbReference type="EMBL" id="NNAY01003623">
    <property type="protein sequence ID" value="OXU19090.1"/>
    <property type="molecule type" value="Genomic_DNA"/>
</dbReference>
<accession>A0A232EL60</accession>
<reference evidence="1 2" key="1">
    <citation type="journal article" date="2017" name="Curr. Biol.">
        <title>The Evolution of Venom by Co-option of Single-Copy Genes.</title>
        <authorList>
            <person name="Martinson E.O."/>
            <person name="Mrinalini"/>
            <person name="Kelkar Y.D."/>
            <person name="Chang C.H."/>
            <person name="Werren J.H."/>
        </authorList>
    </citation>
    <scope>NUCLEOTIDE SEQUENCE [LARGE SCALE GENOMIC DNA]</scope>
    <source>
        <strain evidence="1 2">Alberta</strain>
        <tissue evidence="1">Whole body</tissue>
    </source>
</reference>
<organism evidence="1 2">
    <name type="scientific">Trichomalopsis sarcophagae</name>
    <dbReference type="NCBI Taxonomy" id="543379"/>
    <lineage>
        <taxon>Eukaryota</taxon>
        <taxon>Metazoa</taxon>
        <taxon>Ecdysozoa</taxon>
        <taxon>Arthropoda</taxon>
        <taxon>Hexapoda</taxon>
        <taxon>Insecta</taxon>
        <taxon>Pterygota</taxon>
        <taxon>Neoptera</taxon>
        <taxon>Endopterygota</taxon>
        <taxon>Hymenoptera</taxon>
        <taxon>Apocrita</taxon>
        <taxon>Proctotrupomorpha</taxon>
        <taxon>Chalcidoidea</taxon>
        <taxon>Pteromalidae</taxon>
        <taxon>Pteromalinae</taxon>
        <taxon>Trichomalopsis</taxon>
    </lineage>
</organism>
<dbReference type="Proteomes" id="UP000215335">
    <property type="component" value="Unassembled WGS sequence"/>
</dbReference>
<evidence type="ECO:0000313" key="2">
    <source>
        <dbReference type="Proteomes" id="UP000215335"/>
    </source>
</evidence>
<proteinExistence type="predicted"/>
<keyword evidence="2" id="KW-1185">Reference proteome</keyword>
<comment type="caution">
    <text evidence="1">The sequence shown here is derived from an EMBL/GenBank/DDBJ whole genome shotgun (WGS) entry which is preliminary data.</text>
</comment>
<sequence>MVGVIARTTYPTQRPSPIRARMNALCRYTAVSLIFGPPAPPIRYGGDYSAGVSEIEEPPTRDVDFRVAAVQRDMINAQKNRFINSQNYLEILKTAIQT</sequence>
<protein>
    <submittedName>
        <fullName evidence="1">Uncharacterized protein</fullName>
    </submittedName>
</protein>
<evidence type="ECO:0000313" key="1">
    <source>
        <dbReference type="EMBL" id="OXU19090.1"/>
    </source>
</evidence>
<dbReference type="AlphaFoldDB" id="A0A232EL60"/>